<dbReference type="PANTHER" id="PTHR14202:SF0">
    <property type="entry name" value="RNA-BINDING PROTEIN RO60"/>
    <property type="match status" value="1"/>
</dbReference>
<dbReference type="SUPFAM" id="SSF53300">
    <property type="entry name" value="vWA-like"/>
    <property type="match status" value="1"/>
</dbReference>
<name>A0A6J8DQA9_MYTCO</name>
<gene>
    <name evidence="8" type="ORF">MCOR_42953</name>
</gene>
<dbReference type="SUPFAM" id="SSF140864">
    <property type="entry name" value="TROVE domain-like"/>
    <property type="match status" value="1"/>
</dbReference>
<keyword evidence="9" id="KW-1185">Reference proteome</keyword>
<dbReference type="GO" id="GO:0003723">
    <property type="term" value="F:RNA binding"/>
    <property type="evidence" value="ECO:0007669"/>
    <property type="project" value="UniProtKB-KW"/>
</dbReference>
<dbReference type="Pfam" id="PF25045">
    <property type="entry name" value="vWA_Ro60"/>
    <property type="match status" value="1"/>
</dbReference>
<reference evidence="8 9" key="1">
    <citation type="submission" date="2020-06" db="EMBL/GenBank/DDBJ databases">
        <authorList>
            <person name="Li R."/>
            <person name="Bekaert M."/>
        </authorList>
    </citation>
    <scope>NUCLEOTIDE SEQUENCE [LARGE SCALE GENOMIC DNA]</scope>
    <source>
        <strain evidence="9">wild</strain>
    </source>
</reference>
<evidence type="ECO:0000256" key="4">
    <source>
        <dbReference type="ARBA" id="ARBA00022723"/>
    </source>
</evidence>
<sequence>MEQMNQNENDLFLLLRFLCLGSKDSIFRTNIQHSKYSRGDVPFIEKLIKVGQGTKVLDYIKDVSNTNKACRQGPTMFAYAFCMVHGDKVMKKYGYKLLNNICRIPTHLFEFQNFFKELNKEKNKGSGWGRSHRIGISKWYNNFAKETPKLANLVTKYKKRSKWNHRDIVRLAHVKPKNDKIRTILKFIVNKEMDNLVTLHDSDDEEHEKVKTFLGAVIEAKKCKDNRRIRELIAENDLAREHLPNSCLSDKEVWQTLLVTMPLTAMIRNIGKMTQLGMFNDERAFYHIQLVEKRLQRETLLASKVHPLKILFALRQYQEGNGDQGRLRWKPNYGIIRIMEEAFDNAVGLQPRTGKRYLLAVSVSGDMKKKLVGSPLTASEAAGAMVHTIAKKEQDVKTLFVENKCDVEQSFVSTIDRYDNLSSISAKLDKFSSPKERQTPFKEWASSYEKFFDVIIIFTDTLVGEGEGRVVEPFVHHCHKVGAPNHARVIVAMTGKPNDVVEPCDDHTLHVIGFDHSTPHIINAFIDNFKCNNASVASMDDVVEY</sequence>
<evidence type="ECO:0000256" key="5">
    <source>
        <dbReference type="ARBA" id="ARBA00022884"/>
    </source>
</evidence>
<comment type="similarity">
    <text evidence="2">Belongs to the Ro 60 kDa family.</text>
</comment>
<keyword evidence="5" id="KW-0694">RNA-binding</keyword>
<accession>A0A6J8DQA9</accession>
<dbReference type="InterPro" id="IPR056800">
    <property type="entry name" value="vWA_Ro60"/>
</dbReference>
<dbReference type="EMBL" id="CACVKT020007646">
    <property type="protein sequence ID" value="CAC5409701.1"/>
    <property type="molecule type" value="Genomic_DNA"/>
</dbReference>
<keyword evidence="3" id="KW-0963">Cytoplasm</keyword>
<dbReference type="PROSITE" id="PS50988">
    <property type="entry name" value="TROVE"/>
    <property type="match status" value="1"/>
</dbReference>
<keyword evidence="4" id="KW-0479">Metal-binding</keyword>
<organism evidence="8 9">
    <name type="scientific">Mytilus coruscus</name>
    <name type="common">Sea mussel</name>
    <dbReference type="NCBI Taxonomy" id="42192"/>
    <lineage>
        <taxon>Eukaryota</taxon>
        <taxon>Metazoa</taxon>
        <taxon>Spiralia</taxon>
        <taxon>Lophotrochozoa</taxon>
        <taxon>Mollusca</taxon>
        <taxon>Bivalvia</taxon>
        <taxon>Autobranchia</taxon>
        <taxon>Pteriomorphia</taxon>
        <taxon>Mytilida</taxon>
        <taxon>Mytiloidea</taxon>
        <taxon>Mytilidae</taxon>
        <taxon>Mytilinae</taxon>
        <taxon>Mytilus</taxon>
    </lineage>
</organism>
<evidence type="ECO:0000256" key="2">
    <source>
        <dbReference type="ARBA" id="ARBA00007814"/>
    </source>
</evidence>
<dbReference type="Pfam" id="PF05731">
    <property type="entry name" value="TROVE"/>
    <property type="match status" value="1"/>
</dbReference>
<dbReference type="GO" id="GO:0005737">
    <property type="term" value="C:cytoplasm"/>
    <property type="evidence" value="ECO:0007669"/>
    <property type="project" value="UniProtKB-SubCell"/>
</dbReference>
<dbReference type="InterPro" id="IPR036465">
    <property type="entry name" value="vWFA_dom_sf"/>
</dbReference>
<feature type="domain" description="TROVE" evidence="7">
    <location>
        <begin position="1"/>
        <end position="355"/>
    </location>
</feature>
<dbReference type="InterPro" id="IPR008858">
    <property type="entry name" value="TROVE_dom"/>
</dbReference>
<evidence type="ECO:0000256" key="1">
    <source>
        <dbReference type="ARBA" id="ARBA00004496"/>
    </source>
</evidence>
<dbReference type="Gene3D" id="3.40.50.410">
    <property type="entry name" value="von Willebrand factor, type A domain"/>
    <property type="match status" value="1"/>
</dbReference>
<dbReference type="PANTHER" id="PTHR14202">
    <property type="entry name" value="60 KDA RIBONUCLEOPROTEIN SSA/RO"/>
    <property type="match status" value="1"/>
</dbReference>
<keyword evidence="6" id="KW-0687">Ribonucleoprotein</keyword>
<dbReference type="OrthoDB" id="6098064at2759"/>
<protein>
    <submittedName>
        <fullName evidence="8">TROVE2</fullName>
    </submittedName>
</protein>
<evidence type="ECO:0000259" key="7">
    <source>
        <dbReference type="PROSITE" id="PS50988"/>
    </source>
</evidence>
<evidence type="ECO:0000313" key="8">
    <source>
        <dbReference type="EMBL" id="CAC5409701.1"/>
    </source>
</evidence>
<dbReference type="InterPro" id="IPR040322">
    <property type="entry name" value="TROVE2"/>
</dbReference>
<proteinExistence type="inferred from homology"/>
<comment type="subcellular location">
    <subcellularLocation>
        <location evidence="1">Cytoplasm</location>
    </subcellularLocation>
</comment>
<evidence type="ECO:0000256" key="3">
    <source>
        <dbReference type="ARBA" id="ARBA00022490"/>
    </source>
</evidence>
<dbReference type="AlphaFoldDB" id="A0A6J8DQA9"/>
<evidence type="ECO:0000256" key="6">
    <source>
        <dbReference type="ARBA" id="ARBA00023274"/>
    </source>
</evidence>
<dbReference type="Proteomes" id="UP000507470">
    <property type="component" value="Unassembled WGS sequence"/>
</dbReference>
<dbReference type="GO" id="GO:1990904">
    <property type="term" value="C:ribonucleoprotein complex"/>
    <property type="evidence" value="ECO:0007669"/>
    <property type="project" value="UniProtKB-KW"/>
</dbReference>
<dbReference type="InterPro" id="IPR037214">
    <property type="entry name" value="TROVE_dom_sf"/>
</dbReference>
<dbReference type="GO" id="GO:0046872">
    <property type="term" value="F:metal ion binding"/>
    <property type="evidence" value="ECO:0007669"/>
    <property type="project" value="UniProtKB-KW"/>
</dbReference>
<evidence type="ECO:0000313" key="9">
    <source>
        <dbReference type="Proteomes" id="UP000507470"/>
    </source>
</evidence>